<accession>A0ACC1SWN0</accession>
<evidence type="ECO:0000313" key="1">
    <source>
        <dbReference type="EMBL" id="KAJ3547909.1"/>
    </source>
</evidence>
<evidence type="ECO:0000313" key="2">
    <source>
        <dbReference type="Proteomes" id="UP001148629"/>
    </source>
</evidence>
<keyword evidence="2" id="KW-1185">Reference proteome</keyword>
<protein>
    <submittedName>
        <fullName evidence="1">Uncharacterized protein</fullName>
    </submittedName>
</protein>
<name>A0ACC1SWN0_9HYPO</name>
<dbReference type="EMBL" id="JANRMS010000063">
    <property type="protein sequence ID" value="KAJ3547909.1"/>
    <property type="molecule type" value="Genomic_DNA"/>
</dbReference>
<proteinExistence type="predicted"/>
<comment type="caution">
    <text evidence="1">The sequence shown here is derived from an EMBL/GenBank/DDBJ whole genome shotgun (WGS) entry which is preliminary data.</text>
</comment>
<gene>
    <name evidence="1" type="ORF">NM208_g1259</name>
</gene>
<organism evidence="1 2">
    <name type="scientific">Fusarium decemcellulare</name>
    <dbReference type="NCBI Taxonomy" id="57161"/>
    <lineage>
        <taxon>Eukaryota</taxon>
        <taxon>Fungi</taxon>
        <taxon>Dikarya</taxon>
        <taxon>Ascomycota</taxon>
        <taxon>Pezizomycotina</taxon>
        <taxon>Sordariomycetes</taxon>
        <taxon>Hypocreomycetidae</taxon>
        <taxon>Hypocreales</taxon>
        <taxon>Nectriaceae</taxon>
        <taxon>Fusarium</taxon>
        <taxon>Fusarium decemcellulare species complex</taxon>
    </lineage>
</organism>
<dbReference type="Proteomes" id="UP001148629">
    <property type="component" value="Unassembled WGS sequence"/>
</dbReference>
<sequence length="162" mass="18019">MSPFSIYDGTVPHVTAAMNTLLHLFDQMEAHASKHNTHVDALLGARLAEDMASSLLLGTLALESLKTLDDMRKRVRTALEFAQSADRQKFVDIDVQITFDFGPKEKITTNAYGFANGYAVPNMYFHVVTAYDILRKHGISSNALTKLCVKGSDVRFEHSKQV</sequence>
<reference evidence="1" key="1">
    <citation type="submission" date="2022-08" db="EMBL/GenBank/DDBJ databases">
        <title>Genome Sequence of Fusarium decemcellulare.</title>
        <authorList>
            <person name="Buettner E."/>
        </authorList>
    </citation>
    <scope>NUCLEOTIDE SEQUENCE</scope>
    <source>
        <strain evidence="1">Babe19</strain>
    </source>
</reference>